<dbReference type="AlphaFoldDB" id="A0A0J8UES8"/>
<evidence type="ECO:0008006" key="6">
    <source>
        <dbReference type="Google" id="ProtNLM"/>
    </source>
</evidence>
<evidence type="ECO:0000313" key="3">
    <source>
        <dbReference type="EMBL" id="OBF19037.1"/>
    </source>
</evidence>
<reference evidence="2 4" key="1">
    <citation type="submission" date="2015-06" db="EMBL/GenBank/DDBJ databases">
        <title>Genome sequence of Mycobacterium conceptionense strain MLE.</title>
        <authorList>
            <person name="Greninger A.L."/>
            <person name="Cunningham G."/>
            <person name="Chiu C.Y."/>
            <person name="Miller S."/>
        </authorList>
    </citation>
    <scope>NUCLEOTIDE SEQUENCE [LARGE SCALE GENOMIC DNA]</scope>
    <source>
        <strain evidence="2 4">MLE</strain>
    </source>
</reference>
<evidence type="ECO:0000313" key="4">
    <source>
        <dbReference type="Proteomes" id="UP000037594"/>
    </source>
</evidence>
<name>A0A0J8UES8_9MYCO</name>
<gene>
    <name evidence="3" type="ORF">A5726_18200</name>
    <name evidence="2" type="ORF">ACT17_05125</name>
</gene>
<organism evidence="2 4">
    <name type="scientific">Mycolicibacterium conceptionense</name>
    <dbReference type="NCBI Taxonomy" id="451644"/>
    <lineage>
        <taxon>Bacteria</taxon>
        <taxon>Bacillati</taxon>
        <taxon>Actinomycetota</taxon>
        <taxon>Actinomycetes</taxon>
        <taxon>Mycobacteriales</taxon>
        <taxon>Mycobacteriaceae</taxon>
        <taxon>Mycolicibacterium</taxon>
    </lineage>
</organism>
<evidence type="ECO:0000313" key="5">
    <source>
        <dbReference type="Proteomes" id="UP000093779"/>
    </source>
</evidence>
<dbReference type="PATRIC" id="fig|451644.5.peg.1033"/>
<accession>A0A0J8UES8</accession>
<evidence type="ECO:0000256" key="1">
    <source>
        <dbReference type="SAM" id="MobiDB-lite"/>
    </source>
</evidence>
<proteinExistence type="predicted"/>
<feature type="region of interest" description="Disordered" evidence="1">
    <location>
        <begin position="58"/>
        <end position="83"/>
    </location>
</feature>
<evidence type="ECO:0000313" key="2">
    <source>
        <dbReference type="EMBL" id="KMV19457.1"/>
    </source>
</evidence>
<dbReference type="OrthoDB" id="4578563at2"/>
<dbReference type="EMBL" id="LZHX01000061">
    <property type="protein sequence ID" value="OBF19037.1"/>
    <property type="molecule type" value="Genomic_DNA"/>
</dbReference>
<dbReference type="EMBL" id="LFOD01000003">
    <property type="protein sequence ID" value="KMV19457.1"/>
    <property type="molecule type" value="Genomic_DNA"/>
</dbReference>
<comment type="caution">
    <text evidence="2">The sequence shown here is derived from an EMBL/GenBank/DDBJ whole genome shotgun (WGS) entry which is preliminary data.</text>
</comment>
<dbReference type="RefSeq" id="WP_047038385.1">
    <property type="nucleotide sequence ID" value="NZ_JBEUKP010000009.1"/>
</dbReference>
<dbReference type="Proteomes" id="UP000093779">
    <property type="component" value="Unassembled WGS sequence"/>
</dbReference>
<reference evidence="3 5" key="2">
    <citation type="submission" date="2016-06" db="EMBL/GenBank/DDBJ databases">
        <authorList>
            <person name="Kjaerup R.B."/>
            <person name="Dalgaard T.S."/>
            <person name="Juul-Madsen H.R."/>
        </authorList>
    </citation>
    <scope>NUCLEOTIDE SEQUENCE [LARGE SCALE GENOMIC DNA]</scope>
    <source>
        <strain evidence="3 5">ACS1953</strain>
    </source>
</reference>
<dbReference type="Proteomes" id="UP000037594">
    <property type="component" value="Unassembled WGS sequence"/>
</dbReference>
<protein>
    <recommendedName>
        <fullName evidence="6">Chitin-binding protein</fullName>
    </recommendedName>
</protein>
<sequence length="159" mass="17334">MELAKFVAAALTVGALGIGVAGTGVPVASASPAVPAPLKPGHGNDDCFPFCNGGPPGHDRDFDSRGRGPDRGPDFDNRGHWDDKGPWWANNRHDWWDDRNGPPPWGWGPPPPFHWRGGPLPPTINYWGYNLNPVWDNGFRQWGVWLFGVWIPIIGVGVG</sequence>